<protein>
    <submittedName>
        <fullName evidence="1">Uncharacterized protein</fullName>
    </submittedName>
</protein>
<evidence type="ECO:0000313" key="2">
    <source>
        <dbReference type="Proteomes" id="UP000091820"/>
    </source>
</evidence>
<name>A0A1A9WVG6_9MUSC</name>
<reference evidence="2" key="1">
    <citation type="submission" date="2014-03" db="EMBL/GenBank/DDBJ databases">
        <authorList>
            <person name="Aksoy S."/>
            <person name="Warren W."/>
            <person name="Wilson R.K."/>
        </authorList>
    </citation>
    <scope>NUCLEOTIDE SEQUENCE [LARGE SCALE GENOMIC DNA]</scope>
    <source>
        <strain evidence="2">IAEA</strain>
    </source>
</reference>
<evidence type="ECO:0000313" key="1">
    <source>
        <dbReference type="EnsemblMetazoa" id="GBRI033958-PA"/>
    </source>
</evidence>
<proteinExistence type="predicted"/>
<accession>A0A1A9WVG6</accession>
<reference evidence="1" key="2">
    <citation type="submission" date="2020-05" db="UniProtKB">
        <authorList>
            <consortium name="EnsemblMetazoa"/>
        </authorList>
    </citation>
    <scope>IDENTIFICATION</scope>
    <source>
        <strain evidence="1">IAEA</strain>
    </source>
</reference>
<sequence length="115" mass="13168">MVSNKKFAMNLGSFISRLIFISLGYKIIFTRICFDIAILVLVQGVTKKDFGSVNKETLLHYLASKHYVQMLDRSHLPSTSCFLHLIAFENYHVTIATTTMLACLPQLNNNRLHYI</sequence>
<dbReference type="Proteomes" id="UP000091820">
    <property type="component" value="Unassembled WGS sequence"/>
</dbReference>
<dbReference type="EnsemblMetazoa" id="GBRI033958-RA">
    <property type="protein sequence ID" value="GBRI033958-PA"/>
    <property type="gene ID" value="GBRI033958"/>
</dbReference>
<dbReference type="AlphaFoldDB" id="A0A1A9WVG6"/>
<dbReference type="VEuPathDB" id="VectorBase:GBRI033958"/>
<organism evidence="1 2">
    <name type="scientific">Glossina brevipalpis</name>
    <dbReference type="NCBI Taxonomy" id="37001"/>
    <lineage>
        <taxon>Eukaryota</taxon>
        <taxon>Metazoa</taxon>
        <taxon>Ecdysozoa</taxon>
        <taxon>Arthropoda</taxon>
        <taxon>Hexapoda</taxon>
        <taxon>Insecta</taxon>
        <taxon>Pterygota</taxon>
        <taxon>Neoptera</taxon>
        <taxon>Endopterygota</taxon>
        <taxon>Diptera</taxon>
        <taxon>Brachycera</taxon>
        <taxon>Muscomorpha</taxon>
        <taxon>Hippoboscoidea</taxon>
        <taxon>Glossinidae</taxon>
        <taxon>Glossina</taxon>
    </lineage>
</organism>
<keyword evidence="2" id="KW-1185">Reference proteome</keyword>